<keyword evidence="1" id="KW-0472">Membrane</keyword>
<proteinExistence type="predicted"/>
<dbReference type="EMBL" id="JAIULA010000021">
    <property type="protein sequence ID" value="MCP0887601.1"/>
    <property type="molecule type" value="Genomic_DNA"/>
</dbReference>
<evidence type="ECO:0008006" key="4">
    <source>
        <dbReference type="Google" id="ProtNLM"/>
    </source>
</evidence>
<evidence type="ECO:0000313" key="2">
    <source>
        <dbReference type="EMBL" id="MCP0887601.1"/>
    </source>
</evidence>
<feature type="transmembrane region" description="Helical" evidence="1">
    <location>
        <begin position="7"/>
        <end position="26"/>
    </location>
</feature>
<dbReference type="AlphaFoldDB" id="A0A9X2FNV8"/>
<evidence type="ECO:0000313" key="3">
    <source>
        <dbReference type="Proteomes" id="UP001139006"/>
    </source>
</evidence>
<dbReference type="Proteomes" id="UP001139006">
    <property type="component" value="Unassembled WGS sequence"/>
</dbReference>
<keyword evidence="3" id="KW-1185">Reference proteome</keyword>
<accession>A0A9X2FNV8</accession>
<dbReference type="Gene3D" id="2.115.10.20">
    <property type="entry name" value="Glycosyl hydrolase domain, family 43"/>
    <property type="match status" value="1"/>
</dbReference>
<comment type="caution">
    <text evidence="2">The sequence shown here is derived from an EMBL/GenBank/DDBJ whole genome shotgun (WGS) entry which is preliminary data.</text>
</comment>
<gene>
    <name evidence="2" type="ORF">LB941_09685</name>
</gene>
<evidence type="ECO:0000256" key="1">
    <source>
        <dbReference type="SAM" id="Phobius"/>
    </source>
</evidence>
<dbReference type="SUPFAM" id="SSF75005">
    <property type="entry name" value="Arabinanase/levansucrase/invertase"/>
    <property type="match status" value="1"/>
</dbReference>
<sequence length="388" mass="44963">MHIKKVYTIFLTIFIICFASFFYYWINATSSITVHFVDKNGTLLKVKNITYYSKPYLLLNTKKLEKAVPGYQPVNKYIFFSRHSKQITVKFKSKNFSQEVKNFNSAKYVAATFQPMTVSSHNGFQSDPFNTARTYIGTETGKDSLRLIYSNNGIKWKKMNISYPKLNIRDPSIAKINGYWYIVYTKGLIRTKNFRHWEKIPWHHSSLFVNHFEWAPEFFKDKNGKYHIIMAGNSVTTHSFQLYVSDFNEKTGHIKNNWKVITGKNLPTNMIDGNLTYSHGKYILFYKNEDVTTNKLTIATSNNYLGPYKSTSLNVDLGSYVSAEGLEALFYKNKIRLYVDPYKTNKAGESIYNGIHYTEAKIGSNSWSKLKAITAPFITRHFGILKIN</sequence>
<dbReference type="RefSeq" id="WP_253361629.1">
    <property type="nucleotide sequence ID" value="NZ_JAIULA010000021.1"/>
</dbReference>
<keyword evidence="1" id="KW-1133">Transmembrane helix</keyword>
<keyword evidence="1" id="KW-0812">Transmembrane</keyword>
<protein>
    <recommendedName>
        <fullName evidence="4">Glycosyl hydrolase family 43</fullName>
    </recommendedName>
</protein>
<dbReference type="InterPro" id="IPR023296">
    <property type="entry name" value="Glyco_hydro_beta-prop_sf"/>
</dbReference>
<organism evidence="2 3">
    <name type="scientific">Ligilactobacillus ubinensis</name>
    <dbReference type="NCBI Taxonomy" id="2876789"/>
    <lineage>
        <taxon>Bacteria</taxon>
        <taxon>Bacillati</taxon>
        <taxon>Bacillota</taxon>
        <taxon>Bacilli</taxon>
        <taxon>Lactobacillales</taxon>
        <taxon>Lactobacillaceae</taxon>
        <taxon>Ligilactobacillus</taxon>
    </lineage>
</organism>
<reference evidence="2 3" key="1">
    <citation type="journal article" date="2023" name="Int. J. Syst. Evol. Microbiol.">
        <title>Ligilactobacillus ubinensis sp. nov., a novel species isolated from the wild ferment of a durian fruit (Durio zibethinus).</title>
        <authorList>
            <person name="Heng Y.C."/>
            <person name="Menon N."/>
            <person name="Chen B."/>
            <person name="Loo B.Z.L."/>
            <person name="Wong G.W.J."/>
            <person name="Lim A.C.H."/>
            <person name="Silvaraju S."/>
            <person name="Kittelmann S."/>
        </authorList>
    </citation>
    <scope>NUCLEOTIDE SEQUENCE [LARGE SCALE GENOMIC DNA]</scope>
    <source>
        <strain evidence="2 3">WILCCON 0076</strain>
    </source>
</reference>
<name>A0A9X2FNV8_9LACO</name>